<evidence type="ECO:0000256" key="22">
    <source>
        <dbReference type="ARBA" id="ARBA00048074"/>
    </source>
</evidence>
<keyword evidence="11" id="KW-0472">Membrane</keyword>
<comment type="catalytic activity">
    <reaction evidence="19">
        <text>octanoyl-CoA + H2O = octanoate + CoA + H(+)</text>
        <dbReference type="Rhea" id="RHEA:30143"/>
        <dbReference type="ChEBI" id="CHEBI:15377"/>
        <dbReference type="ChEBI" id="CHEBI:15378"/>
        <dbReference type="ChEBI" id="CHEBI:25646"/>
        <dbReference type="ChEBI" id="CHEBI:57287"/>
        <dbReference type="ChEBI" id="CHEBI:57386"/>
    </reaction>
    <physiologicalReaction direction="left-to-right" evidence="19">
        <dbReference type="Rhea" id="RHEA:30144"/>
    </physiologicalReaction>
</comment>
<evidence type="ECO:0000256" key="14">
    <source>
        <dbReference type="ARBA" id="ARBA00037002"/>
    </source>
</evidence>
<evidence type="ECO:0000256" key="16">
    <source>
        <dbReference type="ARBA" id="ARBA00038848"/>
    </source>
</evidence>
<gene>
    <name evidence="26" type="ORF">MARA_15140</name>
</gene>
<dbReference type="PANTHER" id="PTHR12418:SF19">
    <property type="entry name" value="ACYL-COENZYME A THIOESTERASE THEM4"/>
    <property type="match status" value="1"/>
</dbReference>
<comment type="catalytic activity">
    <reaction evidence="14">
        <text>(9Z)-octadecenoyl-CoA + H2O = (9Z)-octadecenoate + CoA + H(+)</text>
        <dbReference type="Rhea" id="RHEA:40139"/>
        <dbReference type="ChEBI" id="CHEBI:15377"/>
        <dbReference type="ChEBI" id="CHEBI:15378"/>
        <dbReference type="ChEBI" id="CHEBI:30823"/>
        <dbReference type="ChEBI" id="CHEBI:57287"/>
        <dbReference type="ChEBI" id="CHEBI:57387"/>
    </reaction>
    <physiologicalReaction direction="left-to-right" evidence="14">
        <dbReference type="Rhea" id="RHEA:40140"/>
    </physiologicalReaction>
</comment>
<organism evidence="26 27">
    <name type="scientific">Mycolicibacterium arabiense</name>
    <dbReference type="NCBI Taxonomy" id="1286181"/>
    <lineage>
        <taxon>Bacteria</taxon>
        <taxon>Bacillati</taxon>
        <taxon>Actinomycetota</taxon>
        <taxon>Actinomycetes</taxon>
        <taxon>Mycobacteriales</taxon>
        <taxon>Mycobacteriaceae</taxon>
        <taxon>Mycolicibacterium</taxon>
    </lineage>
</organism>
<comment type="catalytic activity">
    <reaction evidence="20">
        <text>hexadecanoyl-CoA + H2O = hexadecanoate + CoA + H(+)</text>
        <dbReference type="Rhea" id="RHEA:16645"/>
        <dbReference type="ChEBI" id="CHEBI:7896"/>
        <dbReference type="ChEBI" id="CHEBI:15377"/>
        <dbReference type="ChEBI" id="CHEBI:15378"/>
        <dbReference type="ChEBI" id="CHEBI:57287"/>
        <dbReference type="ChEBI" id="CHEBI:57379"/>
        <dbReference type="EC" id="3.1.2.2"/>
    </reaction>
    <physiologicalReaction direction="left-to-right" evidence="20">
        <dbReference type="Rhea" id="RHEA:16646"/>
    </physiologicalReaction>
</comment>
<dbReference type="RefSeq" id="WP_163917896.1">
    <property type="nucleotide sequence ID" value="NZ_AP022593.1"/>
</dbReference>
<evidence type="ECO:0000256" key="11">
    <source>
        <dbReference type="ARBA" id="ARBA00023136"/>
    </source>
</evidence>
<dbReference type="AlphaFoldDB" id="A0A7I7RVI7"/>
<dbReference type="GO" id="GO:0006631">
    <property type="term" value="P:fatty acid metabolic process"/>
    <property type="evidence" value="ECO:0007669"/>
    <property type="project" value="UniProtKB-KW"/>
</dbReference>
<accession>A0A7I7RVI7</accession>
<evidence type="ECO:0000256" key="20">
    <source>
        <dbReference type="ARBA" id="ARBA00047734"/>
    </source>
</evidence>
<feature type="region of interest" description="Disordered" evidence="24">
    <location>
        <begin position="1"/>
        <end position="20"/>
    </location>
</feature>
<evidence type="ECO:0000256" key="7">
    <source>
        <dbReference type="ARBA" id="ARBA00022801"/>
    </source>
</evidence>
<keyword evidence="9" id="KW-0809">Transit peptide</keyword>
<evidence type="ECO:0000256" key="9">
    <source>
        <dbReference type="ARBA" id="ARBA00022946"/>
    </source>
</evidence>
<keyword evidence="12" id="KW-0966">Cell projection</keyword>
<evidence type="ECO:0000313" key="26">
    <source>
        <dbReference type="EMBL" id="BBY48046.1"/>
    </source>
</evidence>
<geneLocation type="plasmid" evidence="27">
    <name>pjcm18538 dna</name>
</geneLocation>
<dbReference type="GO" id="GO:0016020">
    <property type="term" value="C:membrane"/>
    <property type="evidence" value="ECO:0007669"/>
    <property type="project" value="UniProtKB-SubCell"/>
</dbReference>
<protein>
    <recommendedName>
        <fullName evidence="17">Acyl-coenzyme A thioesterase THEM4</fullName>
        <ecNumber evidence="16">3.1.2.2</ecNumber>
    </recommendedName>
    <alternativeName>
        <fullName evidence="18">Thioesterase superfamily member 4</fullName>
    </alternativeName>
</protein>
<keyword evidence="4" id="KW-1003">Cell membrane</keyword>
<evidence type="ECO:0000256" key="1">
    <source>
        <dbReference type="ARBA" id="ARBA00004170"/>
    </source>
</evidence>
<comment type="subcellular location">
    <subcellularLocation>
        <location evidence="3">Cell projection</location>
        <location evidence="3">Ruffle membrane</location>
    </subcellularLocation>
    <subcellularLocation>
        <location evidence="2">Cytoplasm</location>
    </subcellularLocation>
    <subcellularLocation>
        <location evidence="1">Membrane</location>
        <topology evidence="1">Peripheral membrane protein</topology>
    </subcellularLocation>
</comment>
<comment type="catalytic activity">
    <reaction evidence="21">
        <text>decanoyl-CoA + H2O = decanoate + CoA + H(+)</text>
        <dbReference type="Rhea" id="RHEA:40059"/>
        <dbReference type="ChEBI" id="CHEBI:15377"/>
        <dbReference type="ChEBI" id="CHEBI:15378"/>
        <dbReference type="ChEBI" id="CHEBI:27689"/>
        <dbReference type="ChEBI" id="CHEBI:57287"/>
        <dbReference type="ChEBI" id="CHEBI:61430"/>
    </reaction>
    <physiologicalReaction direction="left-to-right" evidence="21">
        <dbReference type="Rhea" id="RHEA:40060"/>
    </physiologicalReaction>
</comment>
<evidence type="ECO:0000256" key="23">
    <source>
        <dbReference type="ARBA" id="ARBA00048180"/>
    </source>
</evidence>
<feature type="domain" description="Thioesterase" evidence="25">
    <location>
        <begin position="119"/>
        <end position="195"/>
    </location>
</feature>
<evidence type="ECO:0000256" key="24">
    <source>
        <dbReference type="SAM" id="MobiDB-lite"/>
    </source>
</evidence>
<comment type="catalytic activity">
    <reaction evidence="22">
        <text>dodecanoyl-CoA + H2O = dodecanoate + CoA + H(+)</text>
        <dbReference type="Rhea" id="RHEA:30135"/>
        <dbReference type="ChEBI" id="CHEBI:15377"/>
        <dbReference type="ChEBI" id="CHEBI:15378"/>
        <dbReference type="ChEBI" id="CHEBI:18262"/>
        <dbReference type="ChEBI" id="CHEBI:57287"/>
        <dbReference type="ChEBI" id="CHEBI:57375"/>
    </reaction>
    <physiologicalReaction direction="left-to-right" evidence="22">
        <dbReference type="Rhea" id="RHEA:30136"/>
    </physiologicalReaction>
</comment>
<dbReference type="PANTHER" id="PTHR12418">
    <property type="entry name" value="ACYL-COENZYME A THIOESTERASE THEM4"/>
    <property type="match status" value="1"/>
</dbReference>
<dbReference type="CDD" id="cd03443">
    <property type="entry name" value="PaaI_thioesterase"/>
    <property type="match status" value="1"/>
</dbReference>
<evidence type="ECO:0000256" key="17">
    <source>
        <dbReference type="ARBA" id="ARBA00040123"/>
    </source>
</evidence>
<evidence type="ECO:0000256" key="4">
    <source>
        <dbReference type="ARBA" id="ARBA00022475"/>
    </source>
</evidence>
<evidence type="ECO:0000256" key="2">
    <source>
        <dbReference type="ARBA" id="ARBA00004496"/>
    </source>
</evidence>
<dbReference type="KEGG" id="marz:MARA_15140"/>
<dbReference type="InterPro" id="IPR029069">
    <property type="entry name" value="HotDog_dom_sf"/>
</dbReference>
<comment type="catalytic activity">
    <reaction evidence="23">
        <text>tetradecanoyl-CoA + H2O = tetradecanoate + CoA + H(+)</text>
        <dbReference type="Rhea" id="RHEA:40119"/>
        <dbReference type="ChEBI" id="CHEBI:15377"/>
        <dbReference type="ChEBI" id="CHEBI:15378"/>
        <dbReference type="ChEBI" id="CHEBI:30807"/>
        <dbReference type="ChEBI" id="CHEBI:57287"/>
        <dbReference type="ChEBI" id="CHEBI:57385"/>
    </reaction>
    <physiologicalReaction direction="left-to-right" evidence="23">
        <dbReference type="Rhea" id="RHEA:40120"/>
    </physiologicalReaction>
</comment>
<dbReference type="Gene3D" id="3.10.129.10">
    <property type="entry name" value="Hotdog Thioesterase"/>
    <property type="match status" value="1"/>
</dbReference>
<dbReference type="GO" id="GO:0005737">
    <property type="term" value="C:cytoplasm"/>
    <property type="evidence" value="ECO:0007669"/>
    <property type="project" value="UniProtKB-SubCell"/>
</dbReference>
<evidence type="ECO:0000256" key="12">
    <source>
        <dbReference type="ARBA" id="ARBA00023273"/>
    </source>
</evidence>
<name>A0A7I7RVI7_9MYCO</name>
<evidence type="ECO:0000256" key="10">
    <source>
        <dbReference type="ARBA" id="ARBA00023098"/>
    </source>
</evidence>
<evidence type="ECO:0000259" key="25">
    <source>
        <dbReference type="Pfam" id="PF03061"/>
    </source>
</evidence>
<proteinExistence type="inferred from homology"/>
<keyword evidence="6" id="KW-0053">Apoptosis</keyword>
<dbReference type="GO" id="GO:0016787">
    <property type="term" value="F:hydrolase activity"/>
    <property type="evidence" value="ECO:0007669"/>
    <property type="project" value="UniProtKB-KW"/>
</dbReference>
<evidence type="ECO:0000313" key="27">
    <source>
        <dbReference type="Proteomes" id="UP000467428"/>
    </source>
</evidence>
<comment type="catalytic activity">
    <reaction evidence="13">
        <text>(5Z,8Z,11Z,14Z)-eicosatetraenoyl-CoA + H2O = (5Z,8Z,11Z,14Z)-eicosatetraenoate + CoA + H(+)</text>
        <dbReference type="Rhea" id="RHEA:40151"/>
        <dbReference type="ChEBI" id="CHEBI:15377"/>
        <dbReference type="ChEBI" id="CHEBI:15378"/>
        <dbReference type="ChEBI" id="CHEBI:32395"/>
        <dbReference type="ChEBI" id="CHEBI:57287"/>
        <dbReference type="ChEBI" id="CHEBI:57368"/>
    </reaction>
    <physiologicalReaction direction="left-to-right" evidence="13">
        <dbReference type="Rhea" id="RHEA:40152"/>
    </physiologicalReaction>
</comment>
<dbReference type="EC" id="3.1.2.2" evidence="16"/>
<keyword evidence="7" id="KW-0378">Hydrolase</keyword>
<evidence type="ECO:0000256" key="8">
    <source>
        <dbReference type="ARBA" id="ARBA00022832"/>
    </source>
</evidence>
<dbReference type="InterPro" id="IPR006683">
    <property type="entry name" value="Thioestr_dom"/>
</dbReference>
<dbReference type="SUPFAM" id="SSF54637">
    <property type="entry name" value="Thioesterase/thiol ester dehydrase-isomerase"/>
    <property type="match status" value="1"/>
</dbReference>
<evidence type="ECO:0000256" key="19">
    <source>
        <dbReference type="ARBA" id="ARBA00047588"/>
    </source>
</evidence>
<keyword evidence="27" id="KW-1185">Reference proteome</keyword>
<evidence type="ECO:0000256" key="3">
    <source>
        <dbReference type="ARBA" id="ARBA00004632"/>
    </source>
</evidence>
<keyword evidence="10" id="KW-0443">Lipid metabolism</keyword>
<keyword evidence="8" id="KW-0276">Fatty acid metabolism</keyword>
<evidence type="ECO:0000256" key="13">
    <source>
        <dbReference type="ARBA" id="ARBA00035852"/>
    </source>
</evidence>
<evidence type="ECO:0000256" key="5">
    <source>
        <dbReference type="ARBA" id="ARBA00022490"/>
    </source>
</evidence>
<comment type="similarity">
    <text evidence="15">Belongs to the THEM4/THEM5 thioesterase family.</text>
</comment>
<dbReference type="Pfam" id="PF03061">
    <property type="entry name" value="4HBT"/>
    <property type="match status" value="1"/>
</dbReference>
<reference evidence="26 27" key="1">
    <citation type="journal article" date="2019" name="Emerg. Microbes Infect.">
        <title>Comprehensive subspecies identification of 175 nontuberculous mycobacteria species based on 7547 genomic profiles.</title>
        <authorList>
            <person name="Matsumoto Y."/>
            <person name="Kinjo T."/>
            <person name="Motooka D."/>
            <person name="Nabeya D."/>
            <person name="Jung N."/>
            <person name="Uechi K."/>
            <person name="Horii T."/>
            <person name="Iida T."/>
            <person name="Fujita J."/>
            <person name="Nakamura S."/>
        </authorList>
    </citation>
    <scope>NUCLEOTIDE SEQUENCE [LARGE SCALE GENOMIC DNA]</scope>
    <source>
        <strain evidence="26 27">JCM 18538</strain>
    </source>
</reference>
<evidence type="ECO:0000256" key="21">
    <source>
        <dbReference type="ARBA" id="ARBA00047969"/>
    </source>
</evidence>
<sequence length="209" mass="23153">MTIDEAQSGGGFNPPVPTLRGGPDYGRFIEAVRTLQDHARAADAPDDVITRAADLLEDVNRLLEPFDADEWHSPSGRRMDLPNRGSILSVPVDLHVVDDERGRRVEGTAVFRRFHLGRNGAVHGGSLAHLFDSLLGFTAFKLSESKKQRTAYLHVNYRAIAPIDRELRVESAIERIQGRKIFVAGRLFDGDDVLCEAEALFVMLKPGQP</sequence>
<dbReference type="EMBL" id="AP022593">
    <property type="protein sequence ID" value="BBY48046.1"/>
    <property type="molecule type" value="Genomic_DNA"/>
</dbReference>
<keyword evidence="5" id="KW-0963">Cytoplasm</keyword>
<dbReference type="InterPro" id="IPR052365">
    <property type="entry name" value="THEM4/THEM5_acyl-CoA_thioest"/>
</dbReference>
<dbReference type="Proteomes" id="UP000467428">
    <property type="component" value="Chromosome"/>
</dbReference>
<evidence type="ECO:0000256" key="18">
    <source>
        <dbReference type="ARBA" id="ARBA00043210"/>
    </source>
</evidence>
<evidence type="ECO:0000256" key="6">
    <source>
        <dbReference type="ARBA" id="ARBA00022703"/>
    </source>
</evidence>
<evidence type="ECO:0000256" key="15">
    <source>
        <dbReference type="ARBA" id="ARBA00038456"/>
    </source>
</evidence>